<proteinExistence type="predicted"/>
<reference evidence="3" key="1">
    <citation type="submission" date="2018-11" db="EMBL/GenBank/DDBJ databases">
        <authorList>
            <consortium name="Pathogen Informatics"/>
        </authorList>
    </citation>
    <scope>NUCLEOTIDE SEQUENCE</scope>
</reference>
<feature type="chain" id="PRO_5018762227" evidence="2">
    <location>
        <begin position="26"/>
        <end position="102"/>
    </location>
</feature>
<evidence type="ECO:0000313" key="3">
    <source>
        <dbReference type="EMBL" id="VEL27272.1"/>
    </source>
</evidence>
<keyword evidence="2" id="KW-0732">Signal</keyword>
<feature type="region of interest" description="Disordered" evidence="1">
    <location>
        <begin position="49"/>
        <end position="72"/>
    </location>
</feature>
<name>A0A3S5AM78_9PLAT</name>
<gene>
    <name evidence="3" type="ORF">PXEA_LOCUS20712</name>
</gene>
<evidence type="ECO:0000256" key="1">
    <source>
        <dbReference type="SAM" id="MobiDB-lite"/>
    </source>
</evidence>
<evidence type="ECO:0000256" key="2">
    <source>
        <dbReference type="SAM" id="SignalP"/>
    </source>
</evidence>
<accession>A0A3S5AM78</accession>
<dbReference type="EMBL" id="CAAALY010086034">
    <property type="protein sequence ID" value="VEL27272.1"/>
    <property type="molecule type" value="Genomic_DNA"/>
</dbReference>
<dbReference type="AlphaFoldDB" id="A0A3S5AM78"/>
<comment type="caution">
    <text evidence="3">The sequence shown here is derived from an EMBL/GenBank/DDBJ whole genome shotgun (WGS) entry which is preliminary data.</text>
</comment>
<protein>
    <submittedName>
        <fullName evidence="3">Uncharacterized protein</fullName>
    </submittedName>
</protein>
<feature type="signal peptide" evidence="2">
    <location>
        <begin position="1"/>
        <end position="25"/>
    </location>
</feature>
<sequence>MLGFWPLLNYSVSLVCLINCRPLLSKQLVTSPAIASQPPYASCLDTNPSLHTSRHSTASQMSTEEAQAFQTQTSQFRPAKSSALLTAHPGAIDIETRLRTFL</sequence>
<keyword evidence="4" id="KW-1185">Reference proteome</keyword>
<evidence type="ECO:0000313" key="4">
    <source>
        <dbReference type="Proteomes" id="UP000784294"/>
    </source>
</evidence>
<organism evidence="3 4">
    <name type="scientific">Protopolystoma xenopodis</name>
    <dbReference type="NCBI Taxonomy" id="117903"/>
    <lineage>
        <taxon>Eukaryota</taxon>
        <taxon>Metazoa</taxon>
        <taxon>Spiralia</taxon>
        <taxon>Lophotrochozoa</taxon>
        <taxon>Platyhelminthes</taxon>
        <taxon>Monogenea</taxon>
        <taxon>Polyopisthocotylea</taxon>
        <taxon>Polystomatidea</taxon>
        <taxon>Polystomatidae</taxon>
        <taxon>Protopolystoma</taxon>
    </lineage>
</organism>
<dbReference type="Proteomes" id="UP000784294">
    <property type="component" value="Unassembled WGS sequence"/>
</dbReference>